<feature type="transmembrane region" description="Helical" evidence="1">
    <location>
        <begin position="118"/>
        <end position="138"/>
    </location>
</feature>
<gene>
    <name evidence="2" type="ORF">GCM10023313_40000</name>
</gene>
<dbReference type="Proteomes" id="UP001501436">
    <property type="component" value="Unassembled WGS sequence"/>
</dbReference>
<keyword evidence="3" id="KW-1185">Reference proteome</keyword>
<evidence type="ECO:0000313" key="2">
    <source>
        <dbReference type="EMBL" id="GAA4931095.1"/>
    </source>
</evidence>
<keyword evidence="1" id="KW-1133">Transmembrane helix</keyword>
<sequence>MELYSIIKHLHSGFRYIVLLLVVVAVINAFIGWFGNKAYTEGSRKLNLFSLISAHIQFLIGLILYFLSPFVQFSSQTMKNAETRYWTMEHVVMMLFAIVLITIGYSKSKKITLPQGKHRTIAIFFGLAILIIVVAIIQSKRGLFGMTS</sequence>
<comment type="caution">
    <text evidence="2">The sequence shown here is derived from an EMBL/GenBank/DDBJ whole genome shotgun (WGS) entry which is preliminary data.</text>
</comment>
<accession>A0ABP9GFX6</accession>
<dbReference type="RefSeq" id="WP_345334290.1">
    <property type="nucleotide sequence ID" value="NZ_BAABJI010000004.1"/>
</dbReference>
<keyword evidence="1" id="KW-0812">Transmembrane</keyword>
<feature type="transmembrane region" description="Helical" evidence="1">
    <location>
        <begin position="46"/>
        <end position="67"/>
    </location>
</feature>
<organism evidence="2 3">
    <name type="scientific">Mucilaginibacter defluvii</name>
    <dbReference type="NCBI Taxonomy" id="1196019"/>
    <lineage>
        <taxon>Bacteria</taxon>
        <taxon>Pseudomonadati</taxon>
        <taxon>Bacteroidota</taxon>
        <taxon>Sphingobacteriia</taxon>
        <taxon>Sphingobacteriales</taxon>
        <taxon>Sphingobacteriaceae</taxon>
        <taxon>Mucilaginibacter</taxon>
    </lineage>
</organism>
<feature type="transmembrane region" description="Helical" evidence="1">
    <location>
        <begin position="13"/>
        <end position="34"/>
    </location>
</feature>
<proteinExistence type="predicted"/>
<reference evidence="3" key="1">
    <citation type="journal article" date="2019" name="Int. J. Syst. Evol. Microbiol.">
        <title>The Global Catalogue of Microorganisms (GCM) 10K type strain sequencing project: providing services to taxonomists for standard genome sequencing and annotation.</title>
        <authorList>
            <consortium name="The Broad Institute Genomics Platform"/>
            <consortium name="The Broad Institute Genome Sequencing Center for Infectious Disease"/>
            <person name="Wu L."/>
            <person name="Ma J."/>
        </authorList>
    </citation>
    <scope>NUCLEOTIDE SEQUENCE [LARGE SCALE GENOMIC DNA]</scope>
    <source>
        <strain evidence="3">JCM 18283</strain>
    </source>
</reference>
<keyword evidence="1" id="KW-0472">Membrane</keyword>
<evidence type="ECO:0000313" key="3">
    <source>
        <dbReference type="Proteomes" id="UP001501436"/>
    </source>
</evidence>
<protein>
    <submittedName>
        <fullName evidence="2">Cytochrome B</fullName>
    </submittedName>
</protein>
<name>A0ABP9GFX6_9SPHI</name>
<dbReference type="EMBL" id="BAABJI010000004">
    <property type="protein sequence ID" value="GAA4931095.1"/>
    <property type="molecule type" value="Genomic_DNA"/>
</dbReference>
<evidence type="ECO:0000256" key="1">
    <source>
        <dbReference type="SAM" id="Phobius"/>
    </source>
</evidence>
<feature type="transmembrane region" description="Helical" evidence="1">
    <location>
        <begin position="87"/>
        <end position="106"/>
    </location>
</feature>